<dbReference type="InterPro" id="IPR016032">
    <property type="entry name" value="Sig_transdc_resp-reg_C-effctor"/>
</dbReference>
<evidence type="ECO:0000313" key="3">
    <source>
        <dbReference type="Proteomes" id="UP000190813"/>
    </source>
</evidence>
<accession>A0A1T3MWK5</accession>
<dbReference type="GO" id="GO:0006355">
    <property type="term" value="P:regulation of DNA-templated transcription"/>
    <property type="evidence" value="ECO:0007669"/>
    <property type="project" value="InterPro"/>
</dbReference>
<reference evidence="2 3" key="1">
    <citation type="submission" date="2016-06" db="EMBL/GenBank/DDBJ databases">
        <title>Revisiting the taxonomy of the Elizabethkingia Genus based on Whole-Genome Sequencing, Optical Mapping, and MALDI-TOF.</title>
        <authorList>
            <person name="Nicholson A.C."/>
        </authorList>
    </citation>
    <scope>NUCLEOTIDE SEQUENCE [LARGE SCALE GENOMIC DNA]</scope>
    <source>
        <strain evidence="2 3">G4070</strain>
    </source>
</reference>
<name>A0A1T3MWK5_9FLAO</name>
<dbReference type="SUPFAM" id="SSF46894">
    <property type="entry name" value="C-terminal effector domain of the bipartite response regulators"/>
    <property type="match status" value="1"/>
</dbReference>
<dbReference type="RefSeq" id="WP_078770598.1">
    <property type="nucleotide sequence ID" value="NZ_CBCSBR010000038.1"/>
</dbReference>
<dbReference type="InterPro" id="IPR036388">
    <property type="entry name" value="WH-like_DNA-bd_sf"/>
</dbReference>
<keyword evidence="3" id="KW-1185">Reference proteome</keyword>
<keyword evidence="1" id="KW-1133">Transmembrane helix</keyword>
<dbReference type="AlphaFoldDB" id="A0A1T3MWK5"/>
<dbReference type="GO" id="GO:0003677">
    <property type="term" value="F:DNA binding"/>
    <property type="evidence" value="ECO:0007669"/>
    <property type="project" value="InterPro"/>
</dbReference>
<evidence type="ECO:0008006" key="4">
    <source>
        <dbReference type="Google" id="ProtNLM"/>
    </source>
</evidence>
<keyword evidence="1" id="KW-0812">Transmembrane</keyword>
<dbReference type="EMBL" id="MAHX01000004">
    <property type="protein sequence ID" value="OPC68983.1"/>
    <property type="molecule type" value="Genomic_DNA"/>
</dbReference>
<sequence>MHTDKKRYCIIILLLFILTSCDSKAKREYYYNNFDLPLIRESRILKLNGDYDGYIALQKKYMKIADQNSYKAGKAICYIHLSLLDNYSKDIQNRLFFLQKAEEIIEPSKDHFHKAILYDGYSTHNSKLKIYNNALYYNNKAFEEISKTSDGNAKKYLLSLMYMRKGVYLANKNQYDSAFSYLYKSRKLENGIAVETLIGSFYLGIYPLDSTKASLDRAKKIMMLSGEKNTPAALVANIYVTEGTYHLLLKQPKQAEASYLKVLNLYDNKIRTYQPNNVYDLLGEYYDKAGNRRLSRFYENKFNQMKLQIEENNKKILEPTINKILEDIKNEQKEDRRYLWLIIVLIVFTSIFALAYTYKKVRLISKKKKKLINEIAFLKEDSGNLKYNEMIALARKNDPGFLNVFTEIYPDFISKLQQINPDLENTELVFAALIRLNFSAKEIASSLFIQHASVQQRKRRLRKRFDLTSDIDLYKFFSEL</sequence>
<proteinExistence type="predicted"/>
<dbReference type="PROSITE" id="PS51257">
    <property type="entry name" value="PROKAR_LIPOPROTEIN"/>
    <property type="match status" value="1"/>
</dbReference>
<evidence type="ECO:0000256" key="1">
    <source>
        <dbReference type="SAM" id="Phobius"/>
    </source>
</evidence>
<dbReference type="Proteomes" id="UP000190813">
    <property type="component" value="Unassembled WGS sequence"/>
</dbReference>
<comment type="caution">
    <text evidence="2">The sequence shown here is derived from an EMBL/GenBank/DDBJ whole genome shotgun (WGS) entry which is preliminary data.</text>
</comment>
<evidence type="ECO:0000313" key="2">
    <source>
        <dbReference type="EMBL" id="OPC68983.1"/>
    </source>
</evidence>
<feature type="transmembrane region" description="Helical" evidence="1">
    <location>
        <begin position="338"/>
        <end position="358"/>
    </location>
</feature>
<organism evidence="2 3">
    <name type="scientific">Elizabethkingia occulta</name>
    <dbReference type="NCBI Taxonomy" id="1867263"/>
    <lineage>
        <taxon>Bacteria</taxon>
        <taxon>Pseudomonadati</taxon>
        <taxon>Bacteroidota</taxon>
        <taxon>Flavobacteriia</taxon>
        <taxon>Flavobacteriales</taxon>
        <taxon>Weeksellaceae</taxon>
        <taxon>Elizabethkingia</taxon>
    </lineage>
</organism>
<keyword evidence="1" id="KW-0472">Membrane</keyword>
<dbReference type="Gene3D" id="1.10.10.10">
    <property type="entry name" value="Winged helix-like DNA-binding domain superfamily/Winged helix DNA-binding domain"/>
    <property type="match status" value="1"/>
</dbReference>
<gene>
    <name evidence="2" type="ORF">BAZ10_00110</name>
</gene>
<protein>
    <recommendedName>
        <fullName evidence="4">HTH luxR-type domain-containing protein</fullName>
    </recommendedName>
</protein>